<keyword evidence="6" id="KW-1185">Reference proteome</keyword>
<dbReference type="InterPro" id="IPR018060">
    <property type="entry name" value="HTH_AraC"/>
</dbReference>
<keyword evidence="3" id="KW-0804">Transcription</keyword>
<dbReference type="SUPFAM" id="SSF46689">
    <property type="entry name" value="Homeodomain-like"/>
    <property type="match status" value="1"/>
</dbReference>
<dbReference type="PRINTS" id="PR00032">
    <property type="entry name" value="HTHARAC"/>
</dbReference>
<evidence type="ECO:0000259" key="4">
    <source>
        <dbReference type="PROSITE" id="PS01124"/>
    </source>
</evidence>
<dbReference type="RefSeq" id="WP_136007274.1">
    <property type="nucleotide sequence ID" value="NZ_SRYR01000005.1"/>
</dbReference>
<feature type="domain" description="HTH araC/xylS-type" evidence="4">
    <location>
        <begin position="200"/>
        <end position="298"/>
    </location>
</feature>
<dbReference type="Gene3D" id="1.10.10.60">
    <property type="entry name" value="Homeodomain-like"/>
    <property type="match status" value="2"/>
</dbReference>
<reference evidence="5 6" key="1">
    <citation type="submission" date="2019-04" db="EMBL/GenBank/DDBJ databases">
        <title>Microbes associate with the intestines of laboratory mice.</title>
        <authorList>
            <person name="Navarre W."/>
            <person name="Wong E."/>
            <person name="Huang K."/>
            <person name="Tropini C."/>
            <person name="Ng K."/>
            <person name="Yu B."/>
        </authorList>
    </citation>
    <scope>NUCLEOTIDE SEQUENCE [LARGE SCALE GENOMIC DNA]</scope>
    <source>
        <strain evidence="5 6">NM50_B9-20</strain>
    </source>
</reference>
<dbReference type="InterPro" id="IPR011051">
    <property type="entry name" value="RmlC_Cupin_sf"/>
</dbReference>
<dbReference type="Pfam" id="PF07883">
    <property type="entry name" value="Cupin_2"/>
    <property type="match status" value="1"/>
</dbReference>
<dbReference type="PROSITE" id="PS01124">
    <property type="entry name" value="HTH_ARAC_FAMILY_2"/>
    <property type="match status" value="1"/>
</dbReference>
<protein>
    <submittedName>
        <fullName evidence="5">AraC family transcriptional regulator</fullName>
    </submittedName>
</protein>
<evidence type="ECO:0000313" key="5">
    <source>
        <dbReference type="EMBL" id="TGY41831.1"/>
    </source>
</evidence>
<dbReference type="Pfam" id="PF12833">
    <property type="entry name" value="HTH_18"/>
    <property type="match status" value="1"/>
</dbReference>
<accession>A0A4S2DLH7</accession>
<dbReference type="EMBL" id="SRYR01000005">
    <property type="protein sequence ID" value="TGY41831.1"/>
    <property type="molecule type" value="Genomic_DNA"/>
</dbReference>
<dbReference type="InterPro" id="IPR014710">
    <property type="entry name" value="RmlC-like_jellyroll"/>
</dbReference>
<evidence type="ECO:0000256" key="2">
    <source>
        <dbReference type="ARBA" id="ARBA00023125"/>
    </source>
</evidence>
<dbReference type="PANTHER" id="PTHR43280">
    <property type="entry name" value="ARAC-FAMILY TRANSCRIPTIONAL REGULATOR"/>
    <property type="match status" value="1"/>
</dbReference>
<dbReference type="AlphaFoldDB" id="A0A4S2DLH7"/>
<dbReference type="OrthoDB" id="9776971at2"/>
<dbReference type="SMART" id="SM00342">
    <property type="entry name" value="HTH_ARAC"/>
    <property type="match status" value="1"/>
</dbReference>
<dbReference type="CDD" id="cd02208">
    <property type="entry name" value="cupin_RmlC-like"/>
    <property type="match status" value="1"/>
</dbReference>
<proteinExistence type="predicted"/>
<gene>
    <name evidence="5" type="ORF">E5347_10960</name>
</gene>
<dbReference type="Gene3D" id="2.60.120.10">
    <property type="entry name" value="Jelly Rolls"/>
    <property type="match status" value="1"/>
</dbReference>
<sequence length="558" mass="67107">MYRRIEYLDNEIKINVKFIKEIVTSYHYHNSIELLYVINGELEVNKIDHKYILGAGDLYIVNNEDIHRIKTIGKENIILMVHINEELIRELHGELSGEMFRCRYIRNISHEDYLCNPEYLEEKKSAVDKVIDYILKIYFINTLFEEASRNKRKLKWLNKNKPIYDYYEESLIELIIDEFGLTEFYRRVANLDDDILKKNYEFSRYISENYSGKITLDKLSKNLNFSKYYISHLLNDKGFGGLNNYVNNIRSYKGRDLLFKTNKSINEISEIVGFSSSGAFIKRFKEVFLYTPSEYRKMYEVTKEDEIVTELEDDKIEIILRNSMKDYLKFIEKVRDFNERKLMINLLEKKKVNKFMPIIKFILRSNSPIEDILELKDRDNLYKFDLKKIDFSKDLISENYDMNYRYSNLLKSIREETYYEEWISISELILENGVETPLYYFYCFLNSLESNIVDYTEDYIITGEEEIGYKILILGRKIKVDDNNEMLDIKFKLPKGFNKVIVHILNLNQPTYEPIINEREKEIIRRIVMPQCRFNMVYKDEFTLSYKPGEQYFIEIDK</sequence>
<dbReference type="InterPro" id="IPR020449">
    <property type="entry name" value="Tscrpt_reg_AraC-type_HTH"/>
</dbReference>
<evidence type="ECO:0000256" key="3">
    <source>
        <dbReference type="ARBA" id="ARBA00023163"/>
    </source>
</evidence>
<dbReference type="InterPro" id="IPR009057">
    <property type="entry name" value="Homeodomain-like_sf"/>
</dbReference>
<dbReference type="Proteomes" id="UP000306888">
    <property type="component" value="Unassembled WGS sequence"/>
</dbReference>
<keyword evidence="2" id="KW-0238">DNA-binding</keyword>
<comment type="caution">
    <text evidence="5">The sequence shown here is derived from an EMBL/GenBank/DDBJ whole genome shotgun (WGS) entry which is preliminary data.</text>
</comment>
<evidence type="ECO:0000256" key="1">
    <source>
        <dbReference type="ARBA" id="ARBA00023015"/>
    </source>
</evidence>
<keyword evidence="1" id="KW-0805">Transcription regulation</keyword>
<dbReference type="SUPFAM" id="SSF51182">
    <property type="entry name" value="RmlC-like cupins"/>
    <property type="match status" value="1"/>
</dbReference>
<organism evidence="5 6">
    <name type="scientific">Clostridium sartagoforme</name>
    <dbReference type="NCBI Taxonomy" id="84031"/>
    <lineage>
        <taxon>Bacteria</taxon>
        <taxon>Bacillati</taxon>
        <taxon>Bacillota</taxon>
        <taxon>Clostridia</taxon>
        <taxon>Eubacteriales</taxon>
        <taxon>Clostridiaceae</taxon>
        <taxon>Clostridium</taxon>
    </lineage>
</organism>
<dbReference type="GO" id="GO:0043565">
    <property type="term" value="F:sequence-specific DNA binding"/>
    <property type="evidence" value="ECO:0007669"/>
    <property type="project" value="InterPro"/>
</dbReference>
<evidence type="ECO:0000313" key="6">
    <source>
        <dbReference type="Proteomes" id="UP000306888"/>
    </source>
</evidence>
<name>A0A4S2DLH7_9CLOT</name>
<dbReference type="PANTHER" id="PTHR43280:SF2">
    <property type="entry name" value="HTH-TYPE TRANSCRIPTIONAL REGULATOR EXSA"/>
    <property type="match status" value="1"/>
</dbReference>
<dbReference type="InterPro" id="IPR013096">
    <property type="entry name" value="Cupin_2"/>
</dbReference>
<dbReference type="GO" id="GO:0003700">
    <property type="term" value="F:DNA-binding transcription factor activity"/>
    <property type="evidence" value="ECO:0007669"/>
    <property type="project" value="InterPro"/>
</dbReference>